<evidence type="ECO:0000313" key="1">
    <source>
        <dbReference type="EMBL" id="PAA67792.1"/>
    </source>
</evidence>
<evidence type="ECO:0000313" key="2">
    <source>
        <dbReference type="EMBL" id="PAA67794.1"/>
    </source>
</evidence>
<dbReference type="EMBL" id="NIVC01001454">
    <property type="protein sequence ID" value="PAA67792.1"/>
    <property type="molecule type" value="Genomic_DNA"/>
</dbReference>
<evidence type="ECO:0000313" key="3">
    <source>
        <dbReference type="Proteomes" id="UP000215902"/>
    </source>
</evidence>
<dbReference type="EMBL" id="NIVC01001454">
    <property type="protein sequence ID" value="PAA67794.1"/>
    <property type="molecule type" value="Genomic_DNA"/>
</dbReference>
<protein>
    <submittedName>
        <fullName evidence="2">Uncharacterized protein</fullName>
    </submittedName>
</protein>
<sequence>MPVYSRKTAIVSRVVMVAAFISCLFVLIATTQTAEAAIVRATEDSYADLLDAGAGGFDLRSKRGPELMMLRLMQCRWYRSHNWVAPKEMHCSKLI</sequence>
<organism evidence="2 3">
    <name type="scientific">Macrostomum lignano</name>
    <dbReference type="NCBI Taxonomy" id="282301"/>
    <lineage>
        <taxon>Eukaryota</taxon>
        <taxon>Metazoa</taxon>
        <taxon>Spiralia</taxon>
        <taxon>Lophotrochozoa</taxon>
        <taxon>Platyhelminthes</taxon>
        <taxon>Rhabditophora</taxon>
        <taxon>Macrostomorpha</taxon>
        <taxon>Macrostomida</taxon>
        <taxon>Macrostomidae</taxon>
        <taxon>Macrostomum</taxon>
    </lineage>
</organism>
<proteinExistence type="predicted"/>
<accession>A0A267F3K1</accession>
<dbReference type="Proteomes" id="UP000215902">
    <property type="component" value="Unassembled WGS sequence"/>
</dbReference>
<name>A0A267F3K1_9PLAT</name>
<dbReference type="AlphaFoldDB" id="A0A267F3K1"/>
<comment type="caution">
    <text evidence="2">The sequence shown here is derived from an EMBL/GenBank/DDBJ whole genome shotgun (WGS) entry which is preliminary data.</text>
</comment>
<keyword evidence="3" id="KW-1185">Reference proteome</keyword>
<reference evidence="2 3" key="1">
    <citation type="submission" date="2017-06" db="EMBL/GenBank/DDBJ databases">
        <title>A platform for efficient transgenesis in Macrostomum lignano, a flatworm model organism for stem cell research.</title>
        <authorList>
            <person name="Berezikov E."/>
        </authorList>
    </citation>
    <scope>NUCLEOTIDE SEQUENCE [LARGE SCALE GENOMIC DNA]</scope>
    <source>
        <strain evidence="2">DV1</strain>
        <tissue evidence="2">Whole organism</tissue>
    </source>
</reference>
<gene>
    <name evidence="1" type="ORF">BOX15_Mlig033203g1</name>
    <name evidence="2" type="ORF">BOX15_Mlig033203g2</name>
</gene>